<accession>A0A410PUL1</accession>
<keyword evidence="8" id="KW-1185">Reference proteome</keyword>
<dbReference type="PIRSF" id="PIRSF006060">
    <property type="entry name" value="AA_transporter"/>
    <property type="match status" value="1"/>
</dbReference>
<proteinExistence type="predicted"/>
<evidence type="ECO:0000256" key="6">
    <source>
        <dbReference type="SAM" id="Phobius"/>
    </source>
</evidence>
<feature type="transmembrane region" description="Helical" evidence="6">
    <location>
        <begin position="165"/>
        <end position="185"/>
    </location>
</feature>
<dbReference type="Pfam" id="PF13520">
    <property type="entry name" value="AA_permease_2"/>
    <property type="match status" value="1"/>
</dbReference>
<dbReference type="InterPro" id="IPR002293">
    <property type="entry name" value="AA/rel_permease1"/>
</dbReference>
<evidence type="ECO:0000256" key="3">
    <source>
        <dbReference type="ARBA" id="ARBA00022692"/>
    </source>
</evidence>
<evidence type="ECO:0000256" key="4">
    <source>
        <dbReference type="ARBA" id="ARBA00022989"/>
    </source>
</evidence>
<dbReference type="AlphaFoldDB" id="A0A410PUL1"/>
<evidence type="ECO:0000256" key="2">
    <source>
        <dbReference type="ARBA" id="ARBA00022475"/>
    </source>
</evidence>
<dbReference type="Proteomes" id="UP000287601">
    <property type="component" value="Chromosome"/>
</dbReference>
<feature type="transmembrane region" description="Helical" evidence="6">
    <location>
        <begin position="20"/>
        <end position="40"/>
    </location>
</feature>
<dbReference type="KEGG" id="amij:EQM06_05025"/>
<feature type="transmembrane region" description="Helical" evidence="6">
    <location>
        <begin position="239"/>
        <end position="264"/>
    </location>
</feature>
<evidence type="ECO:0000256" key="1">
    <source>
        <dbReference type="ARBA" id="ARBA00004651"/>
    </source>
</evidence>
<keyword evidence="3 6" id="KW-0812">Transmembrane</keyword>
<feature type="transmembrane region" description="Helical" evidence="6">
    <location>
        <begin position="431"/>
        <end position="450"/>
    </location>
</feature>
<evidence type="ECO:0000313" key="7">
    <source>
        <dbReference type="EMBL" id="QAT42637.1"/>
    </source>
</evidence>
<sequence>MCMDNESQKLVKAFSTKDVLALAFGTMIGWGWIMLSGQWAASAGMLGAITAYVIGAVLCIFVGMAYAELTPAIPCTGGSVVFSYKAMGYWPSVIAGLATAFAYIGVAAWEGPAFATAIDYVAPIKKIGYLWTIQGYDVYVSWAAVAVIASILITYANYRGAKQVAVFQTVATLGLILVGALFVLGGITKGNPEYTKPFFTNMEGFASVLLMVPAMFVGFDVIPQSAGEMNVPLKKIPKLLILSICAAALWYMLMIFATCMSAPTEIRLFGSIPVADSMAYAYGSAFWGKICIVGAICGILTSWNGFLYGGARVIYSLAHAKMLPSFLGKIHPKYGTPTNAVLLCGILSTFSCLLGKQALSWFVNASSFGVVIMYGMVVLAFIFLRKNAPNMVRPYKVAYPKLIGAMGIFVALFFFWLYTPLGPSPLVGIEWTLVIVWFIAGMICAIYASGKYKDVTAQERELLLFGEEYADKSDQKIS</sequence>
<reference evidence="7 8" key="1">
    <citation type="submission" date="2019-01" db="EMBL/GenBank/DDBJ databases">
        <title>Draft genomes of a novel of Aminipila strains.</title>
        <authorList>
            <person name="Ma S."/>
        </authorList>
    </citation>
    <scope>NUCLEOTIDE SEQUENCE [LARGE SCALE GENOMIC DNA]</scope>
    <source>
        <strain evidence="8">JN-39</strain>
    </source>
</reference>
<feature type="transmembrane region" description="Helical" evidence="6">
    <location>
        <begin position="46"/>
        <end position="67"/>
    </location>
</feature>
<keyword evidence="2" id="KW-1003">Cell membrane</keyword>
<dbReference type="EMBL" id="CP035281">
    <property type="protein sequence ID" value="QAT42637.1"/>
    <property type="molecule type" value="Genomic_DNA"/>
</dbReference>
<comment type="subcellular location">
    <subcellularLocation>
        <location evidence="1">Cell membrane</location>
        <topology evidence="1">Multi-pass membrane protein</topology>
    </subcellularLocation>
</comment>
<organism evidence="7 8">
    <name type="scientific">Aminipila luticellarii</name>
    <dbReference type="NCBI Taxonomy" id="2507160"/>
    <lineage>
        <taxon>Bacteria</taxon>
        <taxon>Bacillati</taxon>
        <taxon>Bacillota</taxon>
        <taxon>Clostridia</taxon>
        <taxon>Peptostreptococcales</taxon>
        <taxon>Anaerovoracaceae</taxon>
        <taxon>Aminipila</taxon>
    </lineage>
</organism>
<dbReference type="PANTHER" id="PTHR42770">
    <property type="entry name" value="AMINO ACID TRANSPORTER-RELATED"/>
    <property type="match status" value="1"/>
</dbReference>
<feature type="transmembrane region" description="Helical" evidence="6">
    <location>
        <begin position="284"/>
        <end position="307"/>
    </location>
</feature>
<evidence type="ECO:0000313" key="8">
    <source>
        <dbReference type="Proteomes" id="UP000287601"/>
    </source>
</evidence>
<name>A0A410PUL1_9FIRM</name>
<dbReference type="OrthoDB" id="1806975at2"/>
<feature type="transmembrane region" description="Helical" evidence="6">
    <location>
        <begin position="340"/>
        <end position="359"/>
    </location>
</feature>
<protein>
    <submittedName>
        <fullName evidence="7">APC family permease</fullName>
    </submittedName>
</protein>
<feature type="transmembrane region" description="Helical" evidence="6">
    <location>
        <begin position="88"/>
        <end position="109"/>
    </location>
</feature>
<dbReference type="GO" id="GO:0022857">
    <property type="term" value="F:transmembrane transporter activity"/>
    <property type="evidence" value="ECO:0007669"/>
    <property type="project" value="InterPro"/>
</dbReference>
<keyword evidence="5 6" id="KW-0472">Membrane</keyword>
<feature type="transmembrane region" description="Helical" evidence="6">
    <location>
        <begin position="205"/>
        <end position="227"/>
    </location>
</feature>
<feature type="transmembrane region" description="Helical" evidence="6">
    <location>
        <begin position="397"/>
        <end position="419"/>
    </location>
</feature>
<dbReference type="InterPro" id="IPR050367">
    <property type="entry name" value="APC_superfamily"/>
</dbReference>
<dbReference type="GO" id="GO:0005886">
    <property type="term" value="C:plasma membrane"/>
    <property type="evidence" value="ECO:0007669"/>
    <property type="project" value="UniProtKB-SubCell"/>
</dbReference>
<evidence type="ECO:0000256" key="5">
    <source>
        <dbReference type="ARBA" id="ARBA00023136"/>
    </source>
</evidence>
<dbReference type="Gene3D" id="1.20.1740.10">
    <property type="entry name" value="Amino acid/polyamine transporter I"/>
    <property type="match status" value="1"/>
</dbReference>
<keyword evidence="4 6" id="KW-1133">Transmembrane helix</keyword>
<gene>
    <name evidence="7" type="ORF">EQM06_05025</name>
</gene>
<feature type="transmembrane region" description="Helical" evidence="6">
    <location>
        <begin position="139"/>
        <end position="158"/>
    </location>
</feature>
<dbReference type="PANTHER" id="PTHR42770:SF7">
    <property type="entry name" value="MEMBRANE PROTEIN"/>
    <property type="match status" value="1"/>
</dbReference>
<feature type="transmembrane region" description="Helical" evidence="6">
    <location>
        <begin position="365"/>
        <end position="385"/>
    </location>
</feature>